<gene>
    <name evidence="3" type="ORF">OHK93_001541</name>
</gene>
<feature type="compositionally biased region" description="Low complexity" evidence="1">
    <location>
        <begin position="141"/>
        <end position="156"/>
    </location>
</feature>
<feature type="compositionally biased region" description="Basic and acidic residues" evidence="1">
    <location>
        <begin position="505"/>
        <end position="521"/>
    </location>
</feature>
<dbReference type="EMBL" id="JAPUFD010000011">
    <property type="protein sequence ID" value="MDI1490341.1"/>
    <property type="molecule type" value="Genomic_DNA"/>
</dbReference>
<protein>
    <recommendedName>
        <fullName evidence="2">Cryptic loci regulator 2 N-terminal domain-containing protein</fullName>
    </recommendedName>
</protein>
<feature type="domain" description="Cryptic loci regulator 2 N-terminal" evidence="2">
    <location>
        <begin position="60"/>
        <end position="126"/>
    </location>
</feature>
<evidence type="ECO:0000313" key="4">
    <source>
        <dbReference type="Proteomes" id="UP001161017"/>
    </source>
</evidence>
<dbReference type="GO" id="GO:0030466">
    <property type="term" value="P:silent mating-type cassette heterochromatin formation"/>
    <property type="evidence" value="ECO:0007669"/>
    <property type="project" value="TreeGrafter"/>
</dbReference>
<accession>A0AA43QPN0</accession>
<feature type="region of interest" description="Disordered" evidence="1">
    <location>
        <begin position="125"/>
        <end position="190"/>
    </location>
</feature>
<comment type="caution">
    <text evidence="3">The sequence shown here is derived from an EMBL/GenBank/DDBJ whole genome shotgun (WGS) entry which is preliminary data.</text>
</comment>
<dbReference type="GO" id="GO:0070824">
    <property type="term" value="C:SHREC complex"/>
    <property type="evidence" value="ECO:0007669"/>
    <property type="project" value="InterPro"/>
</dbReference>
<name>A0AA43QPN0_9LECA</name>
<dbReference type="GO" id="GO:0033553">
    <property type="term" value="C:rDNA heterochromatin"/>
    <property type="evidence" value="ECO:0007669"/>
    <property type="project" value="TreeGrafter"/>
</dbReference>
<dbReference type="InterPro" id="IPR031915">
    <property type="entry name" value="Clr2_N"/>
</dbReference>
<evidence type="ECO:0000256" key="1">
    <source>
        <dbReference type="SAM" id="MobiDB-lite"/>
    </source>
</evidence>
<feature type="region of interest" description="Disordered" evidence="1">
    <location>
        <begin position="1"/>
        <end position="26"/>
    </location>
</feature>
<feature type="region of interest" description="Disordered" evidence="1">
    <location>
        <begin position="476"/>
        <end position="542"/>
    </location>
</feature>
<dbReference type="PANTHER" id="PTHR38046:SF1">
    <property type="entry name" value="CRYPTIC LOCI REGULATOR 2"/>
    <property type="match status" value="1"/>
</dbReference>
<dbReference type="Pfam" id="PF16761">
    <property type="entry name" value="Clr2_transil"/>
    <property type="match status" value="1"/>
</dbReference>
<reference evidence="3" key="1">
    <citation type="journal article" date="2023" name="Genome Biol. Evol.">
        <title>First Whole Genome Sequence and Flow Cytometry Genome Size Data for the Lichen-Forming Fungus Ramalina farinacea (Ascomycota).</title>
        <authorList>
            <person name="Llewellyn T."/>
            <person name="Mian S."/>
            <person name="Hill R."/>
            <person name="Leitch I.J."/>
            <person name="Gaya E."/>
        </authorList>
    </citation>
    <scope>NUCLEOTIDE SEQUENCE</scope>
    <source>
        <strain evidence="3">LIQ254RAFAR</strain>
    </source>
</reference>
<sequence>MATMSTSAITFPVSDGDPSHRPPPNSRHVIATREAQANYRAKVGKAIAKSLEGYRPGMEYILKNLPEGYTFYERPRPPGKGTQMVRIDRFLFGHPSHYIFMSSCEFTPHARWLATNGRGTCSCFGCNGGRTKSTKRKRSRPAAPTPTATKTDTSRPVVLIKDSPPSPSPKREARTDEHSEAAEPQEGSILTKLFTDLKTEGNLDLPITRFKQDRNFNPSPTIIWSQGAFVPRRGELVLYLSSAPLSNQPSNPDSPHQTRSANAQPVWKSGFVTQLPHYLLPPLELSDITEPNPRSSNVGNHLAGFRVQTMSDSKSFHSDQELPMEYLPLKSLRPFCFHEEILNASNTTRREWHPSIFNALRASASFSLALPARFTGTWPDAQIFYDALFFGAELILVGDVIRVAMPLQSAGDQDQQSQSDDFKINACKVTSIVLTFEGLAPDADQKPYGYDGSDLILGQPPLGSRNADTGVASFAEEAPSRNQDVATAKQPPAVHTRQSARGRPRKDASREPRVHFLRENLNDDDEVSPNEPDPAPSNLVTGENCKRIRLRLHGKFFTRSPILPDRNTGSDNDEDVVIAVNNTHIPPVLQSSDAHWVPLDSPYKIHSIPLSHVLGRFHEDEAVMRYGITPQPQTVQTETIAGEDATIAGEEEDPSDTLSLLQPSLHHQQHPLVIPPVDLGVDGIQRAREYARNHHEWIVKGRESGRSRSKKLWFWGNDRVEGLFGNGDQKDEDVGKELVDGWVREERGDDAGGARLYPELVGGEEGEEVMDLDS</sequence>
<proteinExistence type="predicted"/>
<dbReference type="InterPro" id="IPR038986">
    <property type="entry name" value="Clr2"/>
</dbReference>
<dbReference type="GO" id="GO:0031934">
    <property type="term" value="C:mating-type region heterochromatin"/>
    <property type="evidence" value="ECO:0007669"/>
    <property type="project" value="TreeGrafter"/>
</dbReference>
<evidence type="ECO:0000313" key="3">
    <source>
        <dbReference type="EMBL" id="MDI1490341.1"/>
    </source>
</evidence>
<keyword evidence="4" id="KW-1185">Reference proteome</keyword>
<dbReference type="PANTHER" id="PTHR38046">
    <property type="entry name" value="CRYPTIC LOCI REGULATOR 2"/>
    <property type="match status" value="1"/>
</dbReference>
<organism evidence="3 4">
    <name type="scientific">Ramalina farinacea</name>
    <dbReference type="NCBI Taxonomy" id="258253"/>
    <lineage>
        <taxon>Eukaryota</taxon>
        <taxon>Fungi</taxon>
        <taxon>Dikarya</taxon>
        <taxon>Ascomycota</taxon>
        <taxon>Pezizomycotina</taxon>
        <taxon>Lecanoromycetes</taxon>
        <taxon>OSLEUM clade</taxon>
        <taxon>Lecanoromycetidae</taxon>
        <taxon>Lecanorales</taxon>
        <taxon>Lecanorineae</taxon>
        <taxon>Ramalinaceae</taxon>
        <taxon>Ramalina</taxon>
    </lineage>
</organism>
<feature type="compositionally biased region" description="Basic and acidic residues" evidence="1">
    <location>
        <begin position="169"/>
        <end position="181"/>
    </location>
</feature>
<dbReference type="AlphaFoldDB" id="A0AA43QPN0"/>
<evidence type="ECO:0000259" key="2">
    <source>
        <dbReference type="Pfam" id="PF16761"/>
    </source>
</evidence>
<dbReference type="Proteomes" id="UP001161017">
    <property type="component" value="Unassembled WGS sequence"/>
</dbReference>